<evidence type="ECO:0000313" key="2">
    <source>
        <dbReference type="Proteomes" id="UP001237823"/>
    </source>
</evidence>
<dbReference type="NCBIfam" id="TIGR01643">
    <property type="entry name" value="YD_repeat_2x"/>
    <property type="match status" value="1"/>
</dbReference>
<dbReference type="Gene3D" id="2.180.10.10">
    <property type="entry name" value="RHS repeat-associated core"/>
    <property type="match status" value="1"/>
</dbReference>
<organism evidence="1 2">
    <name type="scientific">Curtobacterium citri</name>
    <dbReference type="NCBI Taxonomy" id="3055139"/>
    <lineage>
        <taxon>Bacteria</taxon>
        <taxon>Bacillati</taxon>
        <taxon>Actinomycetota</taxon>
        <taxon>Actinomycetes</taxon>
        <taxon>Micrococcales</taxon>
        <taxon>Microbacteriaceae</taxon>
        <taxon>Curtobacterium</taxon>
    </lineage>
</organism>
<protein>
    <submittedName>
        <fullName evidence="1">RHS repeat protein</fullName>
    </submittedName>
</protein>
<sequence length="65" mass="6682">MLRGVLSVTTYTDATGTKTTSGYTNGDLTSITAPNGGVTLFTYDSSDRVTQVSQSNATAVHPVPG</sequence>
<keyword evidence="2" id="KW-1185">Reference proteome</keyword>
<proteinExistence type="predicted"/>
<name>A0ABT7TBH0_9MICO</name>
<dbReference type="Proteomes" id="UP001237823">
    <property type="component" value="Unassembled WGS sequence"/>
</dbReference>
<dbReference type="InterPro" id="IPR031325">
    <property type="entry name" value="RHS_repeat"/>
</dbReference>
<reference evidence="1 2" key="1">
    <citation type="submission" date="2023-06" db="EMBL/GenBank/DDBJ databases">
        <authorList>
            <person name="Feng G."/>
            <person name="Li J."/>
            <person name="Zhu H."/>
        </authorList>
    </citation>
    <scope>NUCLEOTIDE SEQUENCE [LARGE SCALE GENOMIC DNA]</scope>
    <source>
        <strain evidence="1 2">RHCKG23</strain>
    </source>
</reference>
<dbReference type="RefSeq" id="WP_182045904.1">
    <property type="nucleotide sequence ID" value="NZ_JAUCML010000015.1"/>
</dbReference>
<dbReference type="EMBL" id="JAUCML010000015">
    <property type="protein sequence ID" value="MDM7886699.1"/>
    <property type="molecule type" value="Genomic_DNA"/>
</dbReference>
<dbReference type="Pfam" id="PF05593">
    <property type="entry name" value="RHS_repeat"/>
    <property type="match status" value="1"/>
</dbReference>
<evidence type="ECO:0000313" key="1">
    <source>
        <dbReference type="EMBL" id="MDM7886699.1"/>
    </source>
</evidence>
<gene>
    <name evidence="1" type="ORF">QUG92_16440</name>
</gene>
<dbReference type="InterPro" id="IPR006530">
    <property type="entry name" value="YD"/>
</dbReference>
<comment type="caution">
    <text evidence="1">The sequence shown here is derived from an EMBL/GenBank/DDBJ whole genome shotgun (WGS) entry which is preliminary data.</text>
</comment>
<accession>A0ABT7TBH0</accession>